<dbReference type="EMBL" id="CP077715">
    <property type="protein sequence ID" value="QXJ30444.1"/>
    <property type="molecule type" value="Genomic_DNA"/>
</dbReference>
<feature type="transmembrane region" description="Helical" evidence="1">
    <location>
        <begin position="77"/>
        <end position="97"/>
    </location>
</feature>
<evidence type="ECO:0000313" key="4">
    <source>
        <dbReference type="Proteomes" id="UP000693941"/>
    </source>
</evidence>
<keyword evidence="1" id="KW-0472">Membrane</keyword>
<sequence length="106" mass="11266">MNVVKKLEEKLMRTATKITKRFRRGDHEKGFIGAGAGAALIAIGGTGYLGNTIDNMVGSLTGSSGTSSTTSTNIGGFVNDVVLLIGIISIILGIVEYRRVRKLLRK</sequence>
<accession>A0A8F5BRX8</accession>
<geneLocation type="plasmid" evidence="2 4">
    <name>pBEU9E1</name>
</geneLocation>
<keyword evidence="1" id="KW-1133">Transmembrane helix</keyword>
<evidence type="ECO:0000313" key="3">
    <source>
        <dbReference type="EMBL" id="QXJ30444.1"/>
    </source>
</evidence>
<evidence type="ECO:0000256" key="1">
    <source>
        <dbReference type="SAM" id="Phobius"/>
    </source>
</evidence>
<dbReference type="GeneID" id="65558647"/>
<protein>
    <submittedName>
        <fullName evidence="2">Uncharacterized protein</fullName>
    </submittedName>
</protein>
<name>A0A8F5BRX8_9CREN</name>
<evidence type="ECO:0000313" key="2">
    <source>
        <dbReference type="EMBL" id="QXJ30342.1"/>
    </source>
</evidence>
<reference evidence="2" key="1">
    <citation type="journal article" date="2021" name="Environ. Microbiol.">
        <title>New insights into the diversity and evolution of the archaeal mobilome from three complete genomes of Saccharolobus shibatae.</title>
        <authorList>
            <person name="Medvedeva S."/>
            <person name="Brandt D."/>
            <person name="Cvirkaite-Krupovic V."/>
            <person name="Liu Y."/>
            <person name="Severinov K."/>
            <person name="Ishino S."/>
            <person name="Ishino Y."/>
            <person name="Prangishvili D."/>
            <person name="Kalinowski J."/>
            <person name="Krupovic M."/>
        </authorList>
    </citation>
    <scope>NUCLEOTIDE SEQUENCE</scope>
    <source>
        <strain evidence="3">BEU9</strain>
        <plasmid evidence="2">pBEU9E1</plasmid>
    </source>
</reference>
<dbReference type="AlphaFoldDB" id="A0A8F5BRX8"/>
<gene>
    <name evidence="3" type="ORF">J5U21_00084</name>
    <name evidence="2" type="ORF">J5U21_p0084</name>
</gene>
<keyword evidence="2" id="KW-0614">Plasmid</keyword>
<dbReference type="RefSeq" id="WP_218260378.1">
    <property type="nucleotide sequence ID" value="NZ_CP077714.1"/>
</dbReference>
<dbReference type="Proteomes" id="UP000693941">
    <property type="component" value="Chromosome"/>
</dbReference>
<dbReference type="EMBL" id="CP077714">
    <property type="protein sequence ID" value="QXJ30342.1"/>
    <property type="molecule type" value="Genomic_DNA"/>
</dbReference>
<keyword evidence="1" id="KW-0812">Transmembrane</keyword>
<feature type="transmembrane region" description="Helical" evidence="1">
    <location>
        <begin position="30"/>
        <end position="50"/>
    </location>
</feature>
<organism evidence="2 4">
    <name type="scientific">Saccharolobus shibatae</name>
    <dbReference type="NCBI Taxonomy" id="2286"/>
    <lineage>
        <taxon>Archaea</taxon>
        <taxon>Thermoproteota</taxon>
        <taxon>Thermoprotei</taxon>
        <taxon>Sulfolobales</taxon>
        <taxon>Sulfolobaceae</taxon>
        <taxon>Saccharolobus</taxon>
    </lineage>
</organism>
<dbReference type="Proteomes" id="UP000693941">
    <property type="component" value="Plasmid pBEU9E1"/>
</dbReference>
<proteinExistence type="predicted"/>